<name>A0A9D4Q609_RHISA</name>
<dbReference type="Gene3D" id="3.50.30.50">
    <property type="entry name" value="Putative cyclase"/>
    <property type="match status" value="1"/>
</dbReference>
<dbReference type="VEuPathDB" id="VectorBase:RSAN_035424"/>
<evidence type="ECO:0000313" key="3">
    <source>
        <dbReference type="Proteomes" id="UP000821837"/>
    </source>
</evidence>
<evidence type="ECO:0008006" key="4">
    <source>
        <dbReference type="Google" id="ProtNLM"/>
    </source>
</evidence>
<dbReference type="OrthoDB" id="7108654at2759"/>
<dbReference type="EMBL" id="JABSTV010001248">
    <property type="protein sequence ID" value="KAH7968934.1"/>
    <property type="molecule type" value="Genomic_DNA"/>
</dbReference>
<reference evidence="2" key="2">
    <citation type="submission" date="2021-09" db="EMBL/GenBank/DDBJ databases">
        <authorList>
            <person name="Jia N."/>
            <person name="Wang J."/>
            <person name="Shi W."/>
            <person name="Du L."/>
            <person name="Sun Y."/>
            <person name="Zhan W."/>
            <person name="Jiang J."/>
            <person name="Wang Q."/>
            <person name="Zhang B."/>
            <person name="Ji P."/>
            <person name="Sakyi L.B."/>
            <person name="Cui X."/>
            <person name="Yuan T."/>
            <person name="Jiang B."/>
            <person name="Yang W."/>
            <person name="Lam T.T.-Y."/>
            <person name="Chang Q."/>
            <person name="Ding S."/>
            <person name="Wang X."/>
            <person name="Zhu J."/>
            <person name="Ruan X."/>
            <person name="Zhao L."/>
            <person name="Wei J."/>
            <person name="Que T."/>
            <person name="Du C."/>
            <person name="Cheng J."/>
            <person name="Dai P."/>
            <person name="Han X."/>
            <person name="Huang E."/>
            <person name="Gao Y."/>
            <person name="Liu J."/>
            <person name="Shao H."/>
            <person name="Ye R."/>
            <person name="Li L."/>
            <person name="Wei W."/>
            <person name="Wang X."/>
            <person name="Wang C."/>
            <person name="Huo Q."/>
            <person name="Li W."/>
            <person name="Guo W."/>
            <person name="Chen H."/>
            <person name="Chen S."/>
            <person name="Zhou L."/>
            <person name="Zhou L."/>
            <person name="Ni X."/>
            <person name="Tian J."/>
            <person name="Zhou Y."/>
            <person name="Sheng Y."/>
            <person name="Liu T."/>
            <person name="Pan Y."/>
            <person name="Xia L."/>
            <person name="Li J."/>
            <person name="Zhao F."/>
            <person name="Cao W."/>
        </authorList>
    </citation>
    <scope>NUCLEOTIDE SEQUENCE</scope>
    <source>
        <strain evidence="2">Rsan-2018</strain>
        <tissue evidence="2">Larvae</tissue>
    </source>
</reference>
<organism evidence="2 3">
    <name type="scientific">Rhipicephalus sanguineus</name>
    <name type="common">Brown dog tick</name>
    <name type="synonym">Ixodes sanguineus</name>
    <dbReference type="NCBI Taxonomy" id="34632"/>
    <lineage>
        <taxon>Eukaryota</taxon>
        <taxon>Metazoa</taxon>
        <taxon>Ecdysozoa</taxon>
        <taxon>Arthropoda</taxon>
        <taxon>Chelicerata</taxon>
        <taxon>Arachnida</taxon>
        <taxon>Acari</taxon>
        <taxon>Parasitiformes</taxon>
        <taxon>Ixodida</taxon>
        <taxon>Ixodoidea</taxon>
        <taxon>Ixodidae</taxon>
        <taxon>Rhipicephalinae</taxon>
        <taxon>Rhipicephalus</taxon>
        <taxon>Rhipicephalus</taxon>
    </lineage>
</organism>
<keyword evidence="3" id="KW-1185">Reference proteome</keyword>
<evidence type="ECO:0000256" key="1">
    <source>
        <dbReference type="ARBA" id="ARBA00007865"/>
    </source>
</evidence>
<evidence type="ECO:0000313" key="2">
    <source>
        <dbReference type="EMBL" id="KAH7968934.1"/>
    </source>
</evidence>
<dbReference type="OMA" id="KDGWDAS"/>
<comment type="similarity">
    <text evidence="1">Belongs to the Cyclase 1 superfamily.</text>
</comment>
<dbReference type="PANTHER" id="PTHR43564:SF2">
    <property type="entry name" value="BLR6059 PROTEIN"/>
    <property type="match status" value="1"/>
</dbReference>
<dbReference type="InterPro" id="IPR007325">
    <property type="entry name" value="KFase/CYL"/>
</dbReference>
<dbReference type="InterPro" id="IPR037175">
    <property type="entry name" value="KFase_sf"/>
</dbReference>
<dbReference type="Proteomes" id="UP000821837">
    <property type="component" value="Unassembled WGS sequence"/>
</dbReference>
<comment type="caution">
    <text evidence="2">The sequence shown here is derived from an EMBL/GenBank/DDBJ whole genome shotgun (WGS) entry which is preliminary data.</text>
</comment>
<gene>
    <name evidence="2" type="ORF">HPB52_012919</name>
</gene>
<protein>
    <recommendedName>
        <fullName evidence="4">Cyclase</fullName>
    </recommendedName>
</protein>
<reference evidence="2" key="1">
    <citation type="journal article" date="2020" name="Cell">
        <title>Large-Scale Comparative Analyses of Tick Genomes Elucidate Their Genetic Diversity and Vector Capacities.</title>
        <authorList>
            <consortium name="Tick Genome and Microbiome Consortium (TIGMIC)"/>
            <person name="Jia N."/>
            <person name="Wang J."/>
            <person name="Shi W."/>
            <person name="Du L."/>
            <person name="Sun Y."/>
            <person name="Zhan W."/>
            <person name="Jiang J.F."/>
            <person name="Wang Q."/>
            <person name="Zhang B."/>
            <person name="Ji P."/>
            <person name="Bell-Sakyi L."/>
            <person name="Cui X.M."/>
            <person name="Yuan T.T."/>
            <person name="Jiang B.G."/>
            <person name="Yang W.F."/>
            <person name="Lam T.T."/>
            <person name="Chang Q.C."/>
            <person name="Ding S.J."/>
            <person name="Wang X.J."/>
            <person name="Zhu J.G."/>
            <person name="Ruan X.D."/>
            <person name="Zhao L."/>
            <person name="Wei J.T."/>
            <person name="Ye R.Z."/>
            <person name="Que T.C."/>
            <person name="Du C.H."/>
            <person name="Zhou Y.H."/>
            <person name="Cheng J.X."/>
            <person name="Dai P.F."/>
            <person name="Guo W.B."/>
            <person name="Han X.H."/>
            <person name="Huang E.J."/>
            <person name="Li L.F."/>
            <person name="Wei W."/>
            <person name="Gao Y.C."/>
            <person name="Liu J.Z."/>
            <person name="Shao H.Z."/>
            <person name="Wang X."/>
            <person name="Wang C.C."/>
            <person name="Yang T.C."/>
            <person name="Huo Q.B."/>
            <person name="Li W."/>
            <person name="Chen H.Y."/>
            <person name="Chen S.E."/>
            <person name="Zhou L.G."/>
            <person name="Ni X.B."/>
            <person name="Tian J.H."/>
            <person name="Sheng Y."/>
            <person name="Liu T."/>
            <person name="Pan Y.S."/>
            <person name="Xia L.Y."/>
            <person name="Li J."/>
            <person name="Zhao F."/>
            <person name="Cao W.C."/>
        </authorList>
    </citation>
    <scope>NUCLEOTIDE SEQUENCE</scope>
    <source>
        <strain evidence="2">Rsan-2018</strain>
    </source>
</reference>
<dbReference type="SUPFAM" id="SSF102198">
    <property type="entry name" value="Putative cyclase"/>
    <property type="match status" value="1"/>
</dbReference>
<sequence>MEEPIHGGTHLDSPLHFYKDGWDASQIPLERLLFLPIAAVDVRPRVQLNPEYLLSVDDILKWEYIYGRLPEGCLFLVHTGHSKHWADRMAYMGIDRNGVKHFPSLHPEAARFLATKRSVYGVGLDTPSADAGDGSAAHRALMSINVFVLENLVGLEKLPARGAYALVIPLKLDGASGSPVRVVALVP</sequence>
<dbReference type="AlphaFoldDB" id="A0A9D4Q609"/>
<proteinExistence type="inferred from homology"/>
<accession>A0A9D4Q609</accession>
<dbReference type="GO" id="GO:0019441">
    <property type="term" value="P:L-tryptophan catabolic process to kynurenine"/>
    <property type="evidence" value="ECO:0007669"/>
    <property type="project" value="InterPro"/>
</dbReference>
<dbReference type="GO" id="GO:0004061">
    <property type="term" value="F:arylformamidase activity"/>
    <property type="evidence" value="ECO:0007669"/>
    <property type="project" value="InterPro"/>
</dbReference>
<dbReference type="Pfam" id="PF04199">
    <property type="entry name" value="Cyclase"/>
    <property type="match status" value="1"/>
</dbReference>
<dbReference type="PANTHER" id="PTHR43564">
    <property type="entry name" value="KYNURENINE FORMAMIDASE-LIKE PROTEIN"/>
    <property type="match status" value="1"/>
</dbReference>